<gene>
    <name evidence="1" type="ORF">BPOR_0120g00120</name>
</gene>
<sequence>MTRACGENNVYLPDSKPIISSSLFIPTSSGATYPTLSNLAVRLSRNSKSEREPLEQVFTTGNETWGLVIMYYRGRNRNVKFFGSYEL</sequence>
<dbReference type="EMBL" id="PQXO01000120">
    <property type="protein sequence ID" value="TGO89204.1"/>
    <property type="molecule type" value="Genomic_DNA"/>
</dbReference>
<dbReference type="Proteomes" id="UP000297280">
    <property type="component" value="Unassembled WGS sequence"/>
</dbReference>
<evidence type="ECO:0000313" key="2">
    <source>
        <dbReference type="Proteomes" id="UP000297280"/>
    </source>
</evidence>
<keyword evidence="2" id="KW-1185">Reference proteome</keyword>
<proteinExistence type="predicted"/>
<organism evidence="1 2">
    <name type="scientific">Botrytis porri</name>
    <dbReference type="NCBI Taxonomy" id="87229"/>
    <lineage>
        <taxon>Eukaryota</taxon>
        <taxon>Fungi</taxon>
        <taxon>Dikarya</taxon>
        <taxon>Ascomycota</taxon>
        <taxon>Pezizomycotina</taxon>
        <taxon>Leotiomycetes</taxon>
        <taxon>Helotiales</taxon>
        <taxon>Sclerotiniaceae</taxon>
        <taxon>Botrytis</taxon>
    </lineage>
</organism>
<dbReference type="AlphaFoldDB" id="A0A4Z1KXD8"/>
<reference evidence="1 2" key="1">
    <citation type="submission" date="2017-12" db="EMBL/GenBank/DDBJ databases">
        <title>Comparative genomics of Botrytis spp.</title>
        <authorList>
            <person name="Valero-Jimenez C.A."/>
            <person name="Tapia P."/>
            <person name="Veloso J."/>
            <person name="Silva-Moreno E."/>
            <person name="Staats M."/>
            <person name="Valdes J.H."/>
            <person name="Van Kan J.A.L."/>
        </authorList>
    </citation>
    <scope>NUCLEOTIDE SEQUENCE [LARGE SCALE GENOMIC DNA]</scope>
    <source>
        <strain evidence="1 2">MUCL3349</strain>
    </source>
</reference>
<accession>A0A4Z1KXD8</accession>
<comment type="caution">
    <text evidence="1">The sequence shown here is derived from an EMBL/GenBank/DDBJ whole genome shotgun (WGS) entry which is preliminary data.</text>
</comment>
<protein>
    <submittedName>
        <fullName evidence="1">Uncharacterized protein</fullName>
    </submittedName>
</protein>
<name>A0A4Z1KXD8_9HELO</name>
<evidence type="ECO:0000313" key="1">
    <source>
        <dbReference type="EMBL" id="TGO89204.1"/>
    </source>
</evidence>